<evidence type="ECO:0000256" key="8">
    <source>
        <dbReference type="ARBA" id="ARBA00022771"/>
    </source>
</evidence>
<evidence type="ECO:0000256" key="15">
    <source>
        <dbReference type="ARBA" id="ARBA00023211"/>
    </source>
</evidence>
<comment type="cofactor">
    <cofactor evidence="20">
        <name>Mg(2+)</name>
        <dbReference type="ChEBI" id="CHEBI:18420"/>
    </cofactor>
    <cofactor evidence="20">
        <name>Mn(2+)</name>
        <dbReference type="ChEBI" id="CHEBI:29035"/>
    </cofactor>
</comment>
<dbReference type="GO" id="GO:0008409">
    <property type="term" value="F:5'-3' exonuclease activity"/>
    <property type="evidence" value="ECO:0007669"/>
    <property type="project" value="Ensembl"/>
</dbReference>
<dbReference type="InterPro" id="IPR049132">
    <property type="entry name" value="FAN1-like_euk"/>
</dbReference>
<comment type="subunit">
    <text evidence="18">Interacts with FANCD2 (when monoubiquitinated). Interacts with FANCI, MLH1, MLH3 and PMS2.</text>
</comment>
<comment type="subcellular location">
    <subcellularLocation>
        <location evidence="2 20">Nucleus</location>
    </subcellularLocation>
</comment>
<evidence type="ECO:0000256" key="16">
    <source>
        <dbReference type="ARBA" id="ARBA00023242"/>
    </source>
</evidence>
<dbReference type="FunFam" id="3.40.1350.10:FF:000004">
    <property type="entry name" value="Fanconi-associated nuclease"/>
    <property type="match status" value="1"/>
</dbReference>
<feature type="region of interest" description="Disordered" evidence="21">
    <location>
        <begin position="1"/>
        <end position="25"/>
    </location>
</feature>
<proteinExistence type="inferred from homology"/>
<dbReference type="GeneTree" id="ENSGT00390000018637"/>
<evidence type="ECO:0000256" key="13">
    <source>
        <dbReference type="ARBA" id="ARBA00023054"/>
    </source>
</evidence>
<dbReference type="GO" id="GO:0000724">
    <property type="term" value="P:double-strand break repair via homologous recombination"/>
    <property type="evidence" value="ECO:0007669"/>
    <property type="project" value="Ensembl"/>
</dbReference>
<keyword evidence="6" id="KW-0255">Endonuclease</keyword>
<keyword evidence="16 20" id="KW-0539">Nucleus</keyword>
<organism evidence="23 24">
    <name type="scientific">Saimiri boliviensis boliviensis</name>
    <name type="common">Bolivian squirrel monkey</name>
    <dbReference type="NCBI Taxonomy" id="39432"/>
    <lineage>
        <taxon>Eukaryota</taxon>
        <taxon>Metazoa</taxon>
        <taxon>Chordata</taxon>
        <taxon>Craniata</taxon>
        <taxon>Vertebrata</taxon>
        <taxon>Euteleostomi</taxon>
        <taxon>Mammalia</taxon>
        <taxon>Eutheria</taxon>
        <taxon>Euarchontoglires</taxon>
        <taxon>Primates</taxon>
        <taxon>Haplorrhini</taxon>
        <taxon>Platyrrhini</taxon>
        <taxon>Cebidae</taxon>
        <taxon>Saimiriinae</taxon>
        <taxon>Saimiri</taxon>
    </lineage>
</organism>
<keyword evidence="12 20" id="KW-0460">Magnesium</keyword>
<dbReference type="GO" id="GO:0005829">
    <property type="term" value="C:cytosol"/>
    <property type="evidence" value="ECO:0007669"/>
    <property type="project" value="Ensembl"/>
</dbReference>
<dbReference type="PANTHER" id="PTHR15749:SF4">
    <property type="entry name" value="FANCONI-ASSOCIATED NUCLEASE 1"/>
    <property type="match status" value="1"/>
</dbReference>
<dbReference type="InterPro" id="IPR011856">
    <property type="entry name" value="tRNA_endonuc-like_dom_sf"/>
</dbReference>
<dbReference type="GO" id="GO:0004528">
    <property type="term" value="F:phosphodiesterase I activity"/>
    <property type="evidence" value="ECO:0007669"/>
    <property type="project" value="UniProtKB-EC"/>
</dbReference>
<keyword evidence="9 20" id="KW-0378">Hydrolase</keyword>
<reference evidence="23" key="1">
    <citation type="submission" date="2025-05" db="UniProtKB">
        <authorList>
            <consortium name="Ensembl"/>
        </authorList>
    </citation>
    <scope>IDENTIFICATION</scope>
</reference>
<dbReference type="InterPro" id="IPR033315">
    <property type="entry name" value="Fan1-like"/>
</dbReference>
<dbReference type="GO" id="GO:0008270">
    <property type="term" value="F:zinc ion binding"/>
    <property type="evidence" value="ECO:0007669"/>
    <property type="project" value="UniProtKB-KW"/>
</dbReference>
<comment type="function">
    <text evidence="20">Nuclease required for the repair of DNA interstrand cross-links (ICL). Acts as a 5'-3' exonuclease that anchors at a cut end of DNA and cleaves DNA successively at every third nucleotide, allowing to excise an ICL from one strand through flanking incisions.</text>
</comment>
<dbReference type="InterPro" id="IPR014883">
    <property type="entry name" value="VRR_NUC"/>
</dbReference>
<evidence type="ECO:0000313" key="23">
    <source>
        <dbReference type="Ensembl" id="ENSSBOP00000011008.1"/>
    </source>
</evidence>
<feature type="compositionally biased region" description="Polar residues" evidence="21">
    <location>
        <begin position="179"/>
        <end position="194"/>
    </location>
</feature>
<dbReference type="PANTHER" id="PTHR15749">
    <property type="entry name" value="FANCONI-ASSOCIATED NUCLEASE 1"/>
    <property type="match status" value="1"/>
</dbReference>
<evidence type="ECO:0000256" key="21">
    <source>
        <dbReference type="SAM" id="MobiDB-lite"/>
    </source>
</evidence>
<dbReference type="CTD" id="22909"/>
<dbReference type="RefSeq" id="XP_010349563.1">
    <property type="nucleotide sequence ID" value="XM_010351261.1"/>
</dbReference>
<evidence type="ECO:0000256" key="6">
    <source>
        <dbReference type="ARBA" id="ARBA00022759"/>
    </source>
</evidence>
<evidence type="ECO:0000256" key="11">
    <source>
        <dbReference type="ARBA" id="ARBA00022839"/>
    </source>
</evidence>
<dbReference type="GO" id="GO:0070336">
    <property type="term" value="F:flap-structured DNA binding"/>
    <property type="evidence" value="ECO:0007669"/>
    <property type="project" value="Ensembl"/>
</dbReference>
<dbReference type="KEGG" id="sbq:101047323"/>
<evidence type="ECO:0000256" key="12">
    <source>
        <dbReference type="ARBA" id="ARBA00022842"/>
    </source>
</evidence>
<evidence type="ECO:0000256" key="9">
    <source>
        <dbReference type="ARBA" id="ARBA00022801"/>
    </source>
</evidence>
<dbReference type="OMA" id="ECRVESM"/>
<dbReference type="SMART" id="SM00990">
    <property type="entry name" value="VRR_NUC"/>
    <property type="match status" value="1"/>
</dbReference>
<dbReference type="InterPro" id="IPR006642">
    <property type="entry name" value="Rad18_UBZ4"/>
</dbReference>
<evidence type="ECO:0000256" key="5">
    <source>
        <dbReference type="ARBA" id="ARBA00022723"/>
    </source>
</evidence>
<dbReference type="CDD" id="cd22326">
    <property type="entry name" value="FAN1-like"/>
    <property type="match status" value="1"/>
</dbReference>
<gene>
    <name evidence="23" type="primary">FAN1</name>
</gene>
<dbReference type="Proteomes" id="UP000233220">
    <property type="component" value="Unplaced"/>
</dbReference>
<keyword evidence="10" id="KW-0862">Zinc</keyword>
<name>A0A2K6SUE3_SAIBB</name>
<evidence type="ECO:0000256" key="18">
    <source>
        <dbReference type="ARBA" id="ARBA00064222"/>
    </source>
</evidence>
<evidence type="ECO:0000313" key="24">
    <source>
        <dbReference type="Proteomes" id="UP000233220"/>
    </source>
</evidence>
<keyword evidence="7 19" id="KW-0227">DNA damage</keyword>
<evidence type="ECO:0000256" key="14">
    <source>
        <dbReference type="ARBA" id="ARBA00023204"/>
    </source>
</evidence>
<dbReference type="FunFam" id="3.30.160.60:FF:001796">
    <property type="entry name" value="Fanconi-associated nuclease"/>
    <property type="match status" value="1"/>
</dbReference>
<dbReference type="Pfam" id="PF21315">
    <property type="entry name" value="FAN1_HTH"/>
    <property type="match status" value="1"/>
</dbReference>
<evidence type="ECO:0000256" key="20">
    <source>
        <dbReference type="RuleBase" id="RU365033"/>
    </source>
</evidence>
<dbReference type="SMART" id="SM00734">
    <property type="entry name" value="ZnF_Rad18"/>
    <property type="match status" value="1"/>
</dbReference>
<dbReference type="Ensembl" id="ENSSBOT00000027787.1">
    <property type="protein sequence ID" value="ENSSBOP00000011008.1"/>
    <property type="gene ID" value="ENSSBOG00000022330.1"/>
</dbReference>
<dbReference type="RefSeq" id="XP_010349564.1">
    <property type="nucleotide sequence ID" value="XM_010351262.1"/>
</dbReference>
<dbReference type="Gene3D" id="3.40.1350.10">
    <property type="match status" value="1"/>
</dbReference>
<feature type="compositionally biased region" description="Polar residues" evidence="21">
    <location>
        <begin position="106"/>
        <end position="125"/>
    </location>
</feature>
<dbReference type="Pfam" id="PF08774">
    <property type="entry name" value="VRR_NUC"/>
    <property type="match status" value="1"/>
</dbReference>
<dbReference type="GeneID" id="101047323"/>
<evidence type="ECO:0000256" key="2">
    <source>
        <dbReference type="ARBA" id="ARBA00004123"/>
    </source>
</evidence>
<keyword evidence="5 20" id="KW-0479">Metal-binding</keyword>
<dbReference type="InterPro" id="IPR049138">
    <property type="entry name" value="Fan1_SAP_met"/>
</dbReference>
<evidence type="ECO:0000256" key="17">
    <source>
        <dbReference type="ARBA" id="ARBA00056226"/>
    </source>
</evidence>
<dbReference type="GO" id="GO:0045171">
    <property type="term" value="C:intercellular bridge"/>
    <property type="evidence" value="ECO:0007669"/>
    <property type="project" value="Ensembl"/>
</dbReference>
<dbReference type="GO" id="GO:0140036">
    <property type="term" value="F:ubiquitin-modified protein reader activity"/>
    <property type="evidence" value="ECO:0007669"/>
    <property type="project" value="Ensembl"/>
</dbReference>
<dbReference type="EC" id="3.1.4.1" evidence="20"/>
<evidence type="ECO:0000256" key="10">
    <source>
        <dbReference type="ARBA" id="ARBA00022833"/>
    </source>
</evidence>
<dbReference type="GO" id="GO:0006289">
    <property type="term" value="P:nucleotide-excision repair"/>
    <property type="evidence" value="ECO:0007669"/>
    <property type="project" value="Ensembl"/>
</dbReference>
<accession>A0A2K6SUE3</accession>
<evidence type="ECO:0000259" key="22">
    <source>
        <dbReference type="PROSITE" id="PS51908"/>
    </source>
</evidence>
<keyword evidence="15 20" id="KW-0464">Manganese</keyword>
<comment type="similarity">
    <text evidence="3 20">Belongs to the FAN1 family.</text>
</comment>
<sequence length="1017" mass="113525">MMSEGNPDRKKPRRSLSISRNKKKASNSIISCFNNAPPAKLACPVCSKMVPRYDLNRHLDEMCADNDVVQVDPGQVGLINSNVSAVDLTSVPLEDVTPEKSPPPKTNVTAGQSDSAKTAVKQKSSPYFKSDDDLACKNQDELRNRSVKVISLGSLASKLSRKYMRAKKSVDKDEKFAGSSPQSSRSTVIQSLVDDSSETEDKDQILENSSQKENMFICDSLKEECIPERMVRGNKIMETESQKATRECEKSALTPGFSDNALMVFSPDFTLGNTLKSTSQDSLVKQECITGVVGQGEACSCEEVKMTVASEGKIQLSDSEAKSQSSADDVSAWSDIQEAPRQGDSGLNSDISGSIPLEQGSSCDGPDQTTSHPYYLRSFLVVLKTVLENEDDMMLFDEQEKGIITKFYQLSATGQKLYVRLFQRKLSWIKMTKLEYEEIASDLTPVIEELQHTGFLQTESELQELSEVLELLSAPELKSLAKTFHLVNPNGQKQQLVDSFLRLAKQRSVCTWGKNTPGIGAVILKRAKALAGQSVRICKGPRAVFSRILLLFSLTDSMEDEDAACGGQGQLSTVLLVNLGRMEFPSYTINRKTQIFQDRDDLIRYAAAVHMLSDISSAMANGNWEEAKELAQRAKREWNRLKNHPSLRWHEDLPLFLRCFTVGWIYTKILSRSVEILQRLHMYEEAVRELESLLSQRIYCPDSRGRWWDRLALNLHQHLKRLEPAIKCITEGLADPEVRTGHRLSLYQRAVRLRESPSCRKYKHLLQQLPEMAVQDVKHVTITGRLCPQRGMGKSVFVMEAGETAAPTTVLCSVEELALAYYRRNGFDQGIHGEGSTFSTLYGLLLWDIIFMDGIPDVFRNACQAFPLDLCTDSFFTSRGPALEARLQLIHDAPVESLRAWVAATWQDQEGRVASLVSWDRFTSLEQAQDLVSCLGGPVLSGVCRRLAADFRHCRGGLPDLVVWNTPSHRCKLVEVKGPSDRLSHKQMIWLDELQKLGAEVEVCHVVAVGAKSQSLS</sequence>
<dbReference type="GO" id="GO:0017108">
    <property type="term" value="F:5'-flap endonuclease activity"/>
    <property type="evidence" value="ECO:0007669"/>
    <property type="project" value="Ensembl"/>
</dbReference>
<dbReference type="Pfam" id="PF21169">
    <property type="entry name" value="Fan1_SAP"/>
    <property type="match status" value="1"/>
</dbReference>
<feature type="region of interest" description="Disordered" evidence="21">
    <location>
        <begin position="94"/>
        <end position="125"/>
    </location>
</feature>
<dbReference type="InterPro" id="IPR049126">
    <property type="entry name" value="FAN1-like_TPR"/>
</dbReference>
<evidence type="ECO:0000256" key="7">
    <source>
        <dbReference type="ARBA" id="ARBA00022763"/>
    </source>
</evidence>
<evidence type="ECO:0000256" key="3">
    <source>
        <dbReference type="ARBA" id="ARBA00005533"/>
    </source>
</evidence>
<evidence type="ECO:0000256" key="19">
    <source>
        <dbReference type="PROSITE-ProRule" id="PRU01256"/>
    </source>
</evidence>
<keyword evidence="11" id="KW-0269">Exonuclease</keyword>
<dbReference type="OrthoDB" id="76364at2759"/>
<keyword evidence="4 20" id="KW-0540">Nuclease</keyword>
<dbReference type="InterPro" id="IPR049125">
    <property type="entry name" value="FAN1-like_WH"/>
</dbReference>
<dbReference type="Gene3D" id="3.30.160.60">
    <property type="entry name" value="Classic Zinc Finger"/>
    <property type="match status" value="1"/>
</dbReference>
<keyword evidence="14 19" id="KW-0234">DNA repair</keyword>
<dbReference type="Ensembl" id="ENSSBOT00000027796.1">
    <property type="protein sequence ID" value="ENSSBOP00000011016.1"/>
    <property type="gene ID" value="ENSSBOG00000022330.1"/>
</dbReference>
<feature type="region of interest" description="Disordered" evidence="21">
    <location>
        <begin position="170"/>
        <end position="206"/>
    </location>
</feature>
<feature type="domain" description="UBZ4-type" evidence="22">
    <location>
        <begin position="40"/>
        <end position="68"/>
    </location>
</feature>
<keyword evidence="8 19" id="KW-0863">Zinc-finger</keyword>
<comment type="function">
    <text evidence="17">Nuclease required for the repair of DNA interstrand cross-links (ICL) recruited at sites of DNA damage by monoubiquitinated FANCD2. Specifically involved in repair of ICL-induced DNA breaks by being required for efficient homologous recombination, probably in the resolution of homologous recombination intermediates. Not involved in DNA double-strand breaks resection. Acts as a 5'-3' exonuclease that anchors at a cut end of DNA and cleaves DNA successively at every third nucleotide, allowing to excise an ICL from one strand through flanking incisions. Probably keeps excising with 3'-flap annealing until it reaches and unhooks the ICL. Acts at sites that have a 5'-terminal phosphate anchor at a nick or a 1- or 2-nucleotide flap and is augmented by a 3' flap. Also has endonuclease activity toward 5'-flaps.</text>
</comment>
<protein>
    <recommendedName>
        <fullName evidence="20">Fanconi-associated nuclease</fullName>
        <ecNumber evidence="20">3.1.4.1</ecNumber>
    </recommendedName>
</protein>
<comment type="catalytic activity">
    <reaction evidence="1 20">
        <text>Hydrolytically removes 5'-nucleotides successively from the 3'-hydroxy termini of 3'-hydroxy-terminated oligonucleotides.</text>
        <dbReference type="EC" id="3.1.4.1"/>
    </reaction>
</comment>
<dbReference type="AlphaFoldDB" id="A0A2K6SUE3"/>
<feature type="compositionally biased region" description="Polar residues" evidence="21">
    <location>
        <begin position="359"/>
        <end position="368"/>
    </location>
</feature>
<dbReference type="GO" id="GO:0005929">
    <property type="term" value="C:cilium"/>
    <property type="evidence" value="ECO:0007669"/>
    <property type="project" value="Ensembl"/>
</dbReference>
<keyword evidence="24" id="KW-1185">Reference proteome</keyword>
<dbReference type="STRING" id="39432.ENSSBOP00000011016"/>
<dbReference type="GO" id="GO:0036297">
    <property type="term" value="P:interstrand cross-link repair"/>
    <property type="evidence" value="ECO:0007669"/>
    <property type="project" value="Ensembl"/>
</dbReference>
<dbReference type="Pfam" id="PF21170">
    <property type="entry name" value="FAN1_TPR"/>
    <property type="match status" value="1"/>
</dbReference>
<dbReference type="PROSITE" id="PS51908">
    <property type="entry name" value="ZF_UBZ4"/>
    <property type="match status" value="1"/>
</dbReference>
<evidence type="ECO:0000256" key="4">
    <source>
        <dbReference type="ARBA" id="ARBA00022722"/>
    </source>
</evidence>
<keyword evidence="13" id="KW-0175">Coiled coil</keyword>
<evidence type="ECO:0000256" key="1">
    <source>
        <dbReference type="ARBA" id="ARBA00000983"/>
    </source>
</evidence>
<dbReference type="GO" id="GO:0005654">
    <property type="term" value="C:nucleoplasm"/>
    <property type="evidence" value="ECO:0007669"/>
    <property type="project" value="Ensembl"/>
</dbReference>
<feature type="region of interest" description="Disordered" evidence="21">
    <location>
        <begin position="339"/>
        <end position="368"/>
    </location>
</feature>
<feature type="compositionally biased region" description="Basic residues" evidence="21">
    <location>
        <begin position="10"/>
        <end position="25"/>
    </location>
</feature>